<proteinExistence type="predicted"/>
<keyword evidence="2" id="KW-1185">Reference proteome</keyword>
<sequence>MVIYQRVRRPPRLGIPGSSRPLRTQRRVAAGLLRGDTQVSSTSPPSTASCFTSTVGVSGGTDTESVATWWCVESV</sequence>
<dbReference type="Proteomes" id="UP000314294">
    <property type="component" value="Unassembled WGS sequence"/>
</dbReference>
<gene>
    <name evidence="1" type="ORF">EYF80_000462</name>
</gene>
<dbReference type="AlphaFoldDB" id="A0A4Z2JHF5"/>
<accession>A0A4Z2JHF5</accession>
<reference evidence="1 2" key="1">
    <citation type="submission" date="2019-03" db="EMBL/GenBank/DDBJ databases">
        <title>First draft genome of Liparis tanakae, snailfish: a comprehensive survey of snailfish specific genes.</title>
        <authorList>
            <person name="Kim W."/>
            <person name="Song I."/>
            <person name="Jeong J.-H."/>
            <person name="Kim D."/>
            <person name="Kim S."/>
            <person name="Ryu S."/>
            <person name="Song J.Y."/>
            <person name="Lee S.K."/>
        </authorList>
    </citation>
    <scope>NUCLEOTIDE SEQUENCE [LARGE SCALE GENOMIC DNA]</scope>
    <source>
        <tissue evidence="1">Muscle</tissue>
    </source>
</reference>
<name>A0A4Z2JHF5_9TELE</name>
<evidence type="ECO:0000313" key="1">
    <source>
        <dbReference type="EMBL" id="TNN89174.1"/>
    </source>
</evidence>
<comment type="caution">
    <text evidence="1">The sequence shown here is derived from an EMBL/GenBank/DDBJ whole genome shotgun (WGS) entry which is preliminary data.</text>
</comment>
<dbReference type="EMBL" id="SRLO01000002">
    <property type="protein sequence ID" value="TNN89174.1"/>
    <property type="molecule type" value="Genomic_DNA"/>
</dbReference>
<organism evidence="1 2">
    <name type="scientific">Liparis tanakae</name>
    <name type="common">Tanaka's snailfish</name>
    <dbReference type="NCBI Taxonomy" id="230148"/>
    <lineage>
        <taxon>Eukaryota</taxon>
        <taxon>Metazoa</taxon>
        <taxon>Chordata</taxon>
        <taxon>Craniata</taxon>
        <taxon>Vertebrata</taxon>
        <taxon>Euteleostomi</taxon>
        <taxon>Actinopterygii</taxon>
        <taxon>Neopterygii</taxon>
        <taxon>Teleostei</taxon>
        <taxon>Neoteleostei</taxon>
        <taxon>Acanthomorphata</taxon>
        <taxon>Eupercaria</taxon>
        <taxon>Perciformes</taxon>
        <taxon>Cottioidei</taxon>
        <taxon>Cottales</taxon>
        <taxon>Liparidae</taxon>
        <taxon>Liparis</taxon>
    </lineage>
</organism>
<protein>
    <submittedName>
        <fullName evidence="1">Uncharacterized protein</fullName>
    </submittedName>
</protein>
<evidence type="ECO:0000313" key="2">
    <source>
        <dbReference type="Proteomes" id="UP000314294"/>
    </source>
</evidence>